<reference evidence="8" key="1">
    <citation type="journal article" date="2019" name="Int. J. Syst. Evol. Microbiol.">
        <title>The Global Catalogue of Microorganisms (GCM) 10K type strain sequencing project: providing services to taxonomists for standard genome sequencing and annotation.</title>
        <authorList>
            <consortium name="The Broad Institute Genomics Platform"/>
            <consortium name="The Broad Institute Genome Sequencing Center for Infectious Disease"/>
            <person name="Wu L."/>
            <person name="Ma J."/>
        </authorList>
    </citation>
    <scope>NUCLEOTIDE SEQUENCE [LARGE SCALE GENOMIC DNA]</scope>
    <source>
        <strain evidence="8">CGMCC 1.10832</strain>
    </source>
</reference>
<dbReference type="Gene3D" id="2.60.120.200">
    <property type="match status" value="1"/>
</dbReference>
<gene>
    <name evidence="7" type="ORF">GCM10011506_41550</name>
</gene>
<evidence type="ECO:0000313" key="8">
    <source>
        <dbReference type="Proteomes" id="UP000636010"/>
    </source>
</evidence>
<dbReference type="Gene3D" id="2.115.10.20">
    <property type="entry name" value="Glycosyl hydrolase domain, family 43"/>
    <property type="match status" value="1"/>
</dbReference>
<dbReference type="InterPro" id="IPR041542">
    <property type="entry name" value="GH43_C2"/>
</dbReference>
<dbReference type="CDD" id="cd18617">
    <property type="entry name" value="GH43_XynB-like"/>
    <property type="match status" value="1"/>
</dbReference>
<dbReference type="PROSITE" id="PS51257">
    <property type="entry name" value="PROKAR_LIPOPROTEIN"/>
    <property type="match status" value="1"/>
</dbReference>
<dbReference type="Proteomes" id="UP000636010">
    <property type="component" value="Unassembled WGS sequence"/>
</dbReference>
<evidence type="ECO:0000259" key="6">
    <source>
        <dbReference type="Pfam" id="PF17851"/>
    </source>
</evidence>
<evidence type="ECO:0000256" key="1">
    <source>
        <dbReference type="ARBA" id="ARBA00009865"/>
    </source>
</evidence>
<dbReference type="EMBL" id="BMEC01000015">
    <property type="protein sequence ID" value="GGC51492.1"/>
    <property type="molecule type" value="Genomic_DNA"/>
</dbReference>
<keyword evidence="5" id="KW-0732">Signal</keyword>
<keyword evidence="8" id="KW-1185">Reference proteome</keyword>
<dbReference type="InterPro" id="IPR013320">
    <property type="entry name" value="ConA-like_dom_sf"/>
</dbReference>
<comment type="caution">
    <text evidence="7">The sequence shown here is derived from an EMBL/GenBank/DDBJ whole genome shotgun (WGS) entry which is preliminary data.</text>
</comment>
<evidence type="ECO:0000256" key="2">
    <source>
        <dbReference type="ARBA" id="ARBA00022801"/>
    </source>
</evidence>
<dbReference type="Pfam" id="PF17851">
    <property type="entry name" value="GH43_C2"/>
    <property type="match status" value="1"/>
</dbReference>
<evidence type="ECO:0000256" key="5">
    <source>
        <dbReference type="SAM" id="SignalP"/>
    </source>
</evidence>
<comment type="similarity">
    <text evidence="1 4">Belongs to the glycosyl hydrolase 43 family.</text>
</comment>
<evidence type="ECO:0000256" key="4">
    <source>
        <dbReference type="RuleBase" id="RU361187"/>
    </source>
</evidence>
<feature type="chain" id="PRO_5045675449" evidence="5">
    <location>
        <begin position="26"/>
        <end position="579"/>
    </location>
</feature>
<organism evidence="7 8">
    <name type="scientific">Marivirga lumbricoides</name>
    <dbReference type="NCBI Taxonomy" id="1046115"/>
    <lineage>
        <taxon>Bacteria</taxon>
        <taxon>Pseudomonadati</taxon>
        <taxon>Bacteroidota</taxon>
        <taxon>Cytophagia</taxon>
        <taxon>Cytophagales</taxon>
        <taxon>Marivirgaceae</taxon>
        <taxon>Marivirga</taxon>
    </lineage>
</organism>
<dbReference type="PANTHER" id="PTHR42812:SF12">
    <property type="entry name" value="BETA-XYLOSIDASE-RELATED"/>
    <property type="match status" value="1"/>
</dbReference>
<dbReference type="InterPro" id="IPR006710">
    <property type="entry name" value="Glyco_hydro_43"/>
</dbReference>
<evidence type="ECO:0000313" key="7">
    <source>
        <dbReference type="EMBL" id="GGC51492.1"/>
    </source>
</evidence>
<dbReference type="SUPFAM" id="SSF75005">
    <property type="entry name" value="Arabinanase/levansucrase/invertase"/>
    <property type="match status" value="1"/>
</dbReference>
<accession>A0ABQ1N1S6</accession>
<dbReference type="InterPro" id="IPR051795">
    <property type="entry name" value="Glycosyl_Hydrlase_43"/>
</dbReference>
<sequence>METYMMKFRKVIVRILVPIVFLVSACQVNPESKSEEADDVVGNRQTYYQNPILAGWYPDPAITDDGKGNFYMVHSTFAFYPGIPIFHSTDLVNWKQIGHVLERPEQLDLEGFGVSRAIFAPDISYDNGIFYVTCTVVDGQGNFVVTATDPAGEWSNPVYLPKVIGIDPGLFFDEDKTYLVYNSDAPDNKPLYQGHRTIRMVEFDKENLKVISEDRILVNGGVDISTKPIWAEGPRIYKLNGYYYLMTAEGGTAVNHSEMIYRTKDINDDFIPYKDNPILTQRSLDPGRKHPITSAGHADLIQHPNGNWYGVFLACRDYDQDHYNTGRETFMAPVKWVNDWPVFDLEGEEIRYKYDLPEGVLVDTTLFPLNGNFSFTDSFEDSLGYHWYFLRTVKDPWYSVGEKLGFLTLETRPETISGESNPSFIAHRQQHQKFSAEVSLAFKPTDQNEKAGIVAFQNETHYYFLALAQEKGKMFVQVLKGGDDGEELVASKELETDSDGLIRLKISSDVTSYAFHFATDNDNWELLKEGLDSRYLSTREAGGFVGVSLAMYTSSYGKESEARAHFGEFTYSGNDAMFK</sequence>
<proteinExistence type="inferred from homology"/>
<evidence type="ECO:0000256" key="3">
    <source>
        <dbReference type="ARBA" id="ARBA00023295"/>
    </source>
</evidence>
<dbReference type="SUPFAM" id="SSF49899">
    <property type="entry name" value="Concanavalin A-like lectins/glucanases"/>
    <property type="match status" value="1"/>
</dbReference>
<keyword evidence="3 4" id="KW-0326">Glycosidase</keyword>
<dbReference type="Pfam" id="PF04616">
    <property type="entry name" value="Glyco_hydro_43"/>
    <property type="match status" value="1"/>
</dbReference>
<name>A0ABQ1N1S6_9BACT</name>
<feature type="domain" description="Beta-xylosidase C-terminal Concanavalin A-like" evidence="6">
    <location>
        <begin position="377"/>
        <end position="571"/>
    </location>
</feature>
<dbReference type="InterPro" id="IPR023296">
    <property type="entry name" value="Glyco_hydro_beta-prop_sf"/>
</dbReference>
<keyword evidence="2 4" id="KW-0378">Hydrolase</keyword>
<dbReference type="PANTHER" id="PTHR42812">
    <property type="entry name" value="BETA-XYLOSIDASE"/>
    <property type="match status" value="1"/>
</dbReference>
<feature type="signal peptide" evidence="5">
    <location>
        <begin position="1"/>
        <end position="25"/>
    </location>
</feature>
<protein>
    <submittedName>
        <fullName evidence="7">Glycoside hydrolase 43 family protein</fullName>
    </submittedName>
</protein>
<dbReference type="GO" id="GO:0016787">
    <property type="term" value="F:hydrolase activity"/>
    <property type="evidence" value="ECO:0007669"/>
    <property type="project" value="UniProtKB-KW"/>
</dbReference>